<feature type="region of interest" description="Disordered" evidence="1">
    <location>
        <begin position="41"/>
        <end position="72"/>
    </location>
</feature>
<keyword evidence="4" id="KW-1185">Reference proteome</keyword>
<reference evidence="3" key="1">
    <citation type="submission" date="2021-06" db="EMBL/GenBank/DDBJ databases">
        <authorList>
            <person name="Hodson N. C."/>
            <person name="Mongue J. A."/>
            <person name="Jaron S. K."/>
        </authorList>
    </citation>
    <scope>NUCLEOTIDE SEQUENCE</scope>
</reference>
<feature type="chain" id="PRO_5035320373" evidence="2">
    <location>
        <begin position="20"/>
        <end position="72"/>
    </location>
</feature>
<feature type="signal peptide" evidence="2">
    <location>
        <begin position="1"/>
        <end position="19"/>
    </location>
</feature>
<evidence type="ECO:0000313" key="4">
    <source>
        <dbReference type="Proteomes" id="UP000708208"/>
    </source>
</evidence>
<evidence type="ECO:0000256" key="2">
    <source>
        <dbReference type="SAM" id="SignalP"/>
    </source>
</evidence>
<keyword evidence="2" id="KW-0732">Signal</keyword>
<accession>A0A8J2KVN3</accession>
<evidence type="ECO:0000256" key="1">
    <source>
        <dbReference type="SAM" id="MobiDB-lite"/>
    </source>
</evidence>
<dbReference type="Proteomes" id="UP000708208">
    <property type="component" value="Unassembled WGS sequence"/>
</dbReference>
<dbReference type="AlphaFoldDB" id="A0A8J2KVN3"/>
<comment type="caution">
    <text evidence="3">The sequence shown here is derived from an EMBL/GenBank/DDBJ whole genome shotgun (WGS) entry which is preliminary data.</text>
</comment>
<evidence type="ECO:0000313" key="3">
    <source>
        <dbReference type="EMBL" id="CAG7733225.1"/>
    </source>
</evidence>
<protein>
    <submittedName>
        <fullName evidence="3">Uncharacterized protein</fullName>
    </submittedName>
</protein>
<gene>
    <name evidence="3" type="ORF">AFUS01_LOCUS21681</name>
</gene>
<proteinExistence type="predicted"/>
<dbReference type="EMBL" id="CAJVCH010245416">
    <property type="protein sequence ID" value="CAG7733225.1"/>
    <property type="molecule type" value="Genomic_DNA"/>
</dbReference>
<sequence length="72" mass="7720">MKKFLIFVAIAIAVTTVFGATDGSEMDMDLVKRQQLGSGPCHPSVCGPRRRPRPTRPRVQLGSGPCHPSVCG</sequence>
<name>A0A8J2KVN3_9HEXA</name>
<organism evidence="3 4">
    <name type="scientific">Allacma fusca</name>
    <dbReference type="NCBI Taxonomy" id="39272"/>
    <lineage>
        <taxon>Eukaryota</taxon>
        <taxon>Metazoa</taxon>
        <taxon>Ecdysozoa</taxon>
        <taxon>Arthropoda</taxon>
        <taxon>Hexapoda</taxon>
        <taxon>Collembola</taxon>
        <taxon>Symphypleona</taxon>
        <taxon>Sminthuridae</taxon>
        <taxon>Allacma</taxon>
    </lineage>
</organism>